<accession>A0ACC1XH36</accession>
<evidence type="ECO:0000313" key="2">
    <source>
        <dbReference type="Proteomes" id="UP001164539"/>
    </source>
</evidence>
<proteinExistence type="predicted"/>
<sequence>MIPKDIASLLKKNLVLDVLKKPLSPSTYKDYFAALLYAEDFCAQKRSDFQLRNVTLELHEAAIYDPPVKKKRAQKDDKIFVAFNIYSVPEKPPFLLSRDFVFARRSGSKNKKFQGVAYRVKKSNMVLVEFEEEFYAQHDPNRKYDVSFSFNRVCLKRAHQAISAASRGLFKHYLFPKNAIRKKERSSISGSIRCVYNNPKLDMNSNSAVHQILSFKGYPPYLVEGPLCVNGDGGLKNLSKTGRVVQEAILQIYQRSSSNCRILVCFPLNSTGDILLRSLKEHKIPESVMFRANAAFREEDDVLIDILPMCARDGECFSLPSLGELKQFRIIFSTFATSFRLLNHGITAGHFSHIFLVDSSSATEPQTMIPLSSFAIKNTTVVLTGAPDNHPSCVRSDIAGNNGLRMSYFERLRATNIYSTSNPTFIAQL</sequence>
<reference evidence="1 2" key="1">
    <citation type="journal article" date="2023" name="Science">
        <title>Complex scaffold remodeling in plant triterpene biosynthesis.</title>
        <authorList>
            <person name="De La Pena R."/>
            <person name="Hodgson H."/>
            <person name="Liu J.C."/>
            <person name="Stephenson M.J."/>
            <person name="Martin A.C."/>
            <person name="Owen C."/>
            <person name="Harkess A."/>
            <person name="Leebens-Mack J."/>
            <person name="Jimenez L.E."/>
            <person name="Osbourn A."/>
            <person name="Sattely E.S."/>
        </authorList>
    </citation>
    <scope>NUCLEOTIDE SEQUENCE [LARGE SCALE GENOMIC DNA]</scope>
    <source>
        <strain evidence="2">cv. JPN11</strain>
        <tissue evidence="1">Leaf</tissue>
    </source>
</reference>
<dbReference type="Proteomes" id="UP001164539">
    <property type="component" value="Chromosome 9"/>
</dbReference>
<gene>
    <name evidence="1" type="ORF">OWV82_016658</name>
</gene>
<protein>
    <submittedName>
        <fullName evidence="1">P-loop containing nucleoside triphosphate hydrolase</fullName>
    </submittedName>
</protein>
<dbReference type="EMBL" id="CM051402">
    <property type="protein sequence ID" value="KAJ4710480.1"/>
    <property type="molecule type" value="Genomic_DNA"/>
</dbReference>
<evidence type="ECO:0000313" key="1">
    <source>
        <dbReference type="EMBL" id="KAJ4710480.1"/>
    </source>
</evidence>
<organism evidence="1 2">
    <name type="scientific">Melia azedarach</name>
    <name type="common">Chinaberry tree</name>
    <dbReference type="NCBI Taxonomy" id="155640"/>
    <lineage>
        <taxon>Eukaryota</taxon>
        <taxon>Viridiplantae</taxon>
        <taxon>Streptophyta</taxon>
        <taxon>Embryophyta</taxon>
        <taxon>Tracheophyta</taxon>
        <taxon>Spermatophyta</taxon>
        <taxon>Magnoliopsida</taxon>
        <taxon>eudicotyledons</taxon>
        <taxon>Gunneridae</taxon>
        <taxon>Pentapetalae</taxon>
        <taxon>rosids</taxon>
        <taxon>malvids</taxon>
        <taxon>Sapindales</taxon>
        <taxon>Meliaceae</taxon>
        <taxon>Melia</taxon>
    </lineage>
</organism>
<keyword evidence="2" id="KW-1185">Reference proteome</keyword>
<comment type="caution">
    <text evidence="1">The sequence shown here is derived from an EMBL/GenBank/DDBJ whole genome shotgun (WGS) entry which is preliminary data.</text>
</comment>
<keyword evidence="1" id="KW-0378">Hydrolase</keyword>
<name>A0ACC1XH36_MELAZ</name>